<gene>
    <name evidence="1" type="ORF">CAQU_06425</name>
</gene>
<dbReference type="KEGG" id="caqu:CAQU_06425"/>
<dbReference type="AlphaFoldDB" id="A0A1L7CG16"/>
<keyword evidence="2" id="KW-1185">Reference proteome</keyword>
<dbReference type="STRING" id="1431546.CAQU_06425"/>
<evidence type="ECO:0000313" key="2">
    <source>
        <dbReference type="Proteomes" id="UP000185478"/>
    </source>
</evidence>
<evidence type="ECO:0008006" key="3">
    <source>
        <dbReference type="Google" id="ProtNLM"/>
    </source>
</evidence>
<dbReference type="Proteomes" id="UP000185478">
    <property type="component" value="Chromosome"/>
</dbReference>
<dbReference type="SUPFAM" id="SSF63829">
    <property type="entry name" value="Calcium-dependent phosphotriesterase"/>
    <property type="match status" value="1"/>
</dbReference>
<organism evidence="1 2">
    <name type="scientific">Corynebacterium aquilae DSM 44791</name>
    <dbReference type="NCBI Taxonomy" id="1431546"/>
    <lineage>
        <taxon>Bacteria</taxon>
        <taxon>Bacillati</taxon>
        <taxon>Actinomycetota</taxon>
        <taxon>Actinomycetes</taxon>
        <taxon>Mycobacteriales</taxon>
        <taxon>Corynebacteriaceae</taxon>
        <taxon>Corynebacterium</taxon>
    </lineage>
</organism>
<protein>
    <recommendedName>
        <fullName evidence="3">Prolipoprotein LppL</fullName>
    </recommendedName>
</protein>
<dbReference type="EMBL" id="CP009245">
    <property type="protein sequence ID" value="APT84764.1"/>
    <property type="molecule type" value="Genomic_DNA"/>
</dbReference>
<reference evidence="1 2" key="1">
    <citation type="submission" date="2014-08" db="EMBL/GenBank/DDBJ databases">
        <title>Complete genome sequence of Corynebacterium aquilae S-613T(T) (=DSM 44791(T)), isolated from the choana of a healthy golden eagle.</title>
        <authorList>
            <person name="Ruckert C."/>
            <person name="Albersmeier A."/>
            <person name="Winkler A."/>
            <person name="Kalinowski J."/>
        </authorList>
    </citation>
    <scope>NUCLEOTIDE SEQUENCE [LARGE SCALE GENOMIC DNA]</scope>
    <source>
        <strain evidence="1 2">S-613</strain>
    </source>
</reference>
<name>A0A1L7CG16_9CORY</name>
<evidence type="ECO:0000313" key="1">
    <source>
        <dbReference type="EMBL" id="APT84764.1"/>
    </source>
</evidence>
<sequence length="353" mass="35426">MEAADFTLATRVASPPQEQPAGAAVAVDDALKTVDHVVASGKDVAVSNGGYLAIASAAEVEAGKLSPLTLPDGCGAPTASVAKPGTFVLACAEGDAQGEVFLIDANTTQLKPLATVDFPVTTAVQTAAGRVLAAGKTSTTVVALDENSGEEVGRTTVDRPVDQLVAVAASSFTDRATETDEDGTDADGDAVVAINASETVIQGVKVASGKPGAALRIGTGVGATAPGGDNMVLATNTPGNQVFVYTVEPVIRLHQVGNTGEGPWAVTYDAVRKLGWVSTTGDNKITAYRFGSGVPEVVGSLDAPANATSLAVVDGDLVVGADGDRPLTVIKAADVDAAIKDLGRTDMSPTDVT</sequence>
<accession>A0A1L7CG16</accession>
<proteinExistence type="predicted"/>